<accession>A0A1G6NCW9</accession>
<organism evidence="5 6">
    <name type="scientific">Algoriphagus faecimaris</name>
    <dbReference type="NCBI Taxonomy" id="686796"/>
    <lineage>
        <taxon>Bacteria</taxon>
        <taxon>Pseudomonadati</taxon>
        <taxon>Bacteroidota</taxon>
        <taxon>Cytophagia</taxon>
        <taxon>Cytophagales</taxon>
        <taxon>Cyclobacteriaceae</taxon>
        <taxon>Algoriphagus</taxon>
    </lineage>
</organism>
<keyword evidence="6" id="KW-1185">Reference proteome</keyword>
<dbReference type="SUPFAM" id="SSF116734">
    <property type="entry name" value="DNA methylase specificity domain"/>
    <property type="match status" value="1"/>
</dbReference>
<dbReference type="Gene3D" id="3.90.220.20">
    <property type="entry name" value="DNA methylase specificity domains"/>
    <property type="match status" value="1"/>
</dbReference>
<dbReference type="PANTHER" id="PTHR30408">
    <property type="entry name" value="TYPE-1 RESTRICTION ENZYME ECOKI SPECIFICITY PROTEIN"/>
    <property type="match status" value="1"/>
</dbReference>
<reference evidence="6" key="1">
    <citation type="submission" date="2016-10" db="EMBL/GenBank/DDBJ databases">
        <authorList>
            <person name="Varghese N."/>
            <person name="Submissions S."/>
        </authorList>
    </citation>
    <scope>NUCLEOTIDE SEQUENCE [LARGE SCALE GENOMIC DNA]</scope>
    <source>
        <strain evidence="6">DSM 23095</strain>
    </source>
</reference>
<dbReference type="InterPro" id="IPR044946">
    <property type="entry name" value="Restrct_endonuc_typeI_TRD_sf"/>
</dbReference>
<evidence type="ECO:0000313" key="6">
    <source>
        <dbReference type="Proteomes" id="UP000199060"/>
    </source>
</evidence>
<evidence type="ECO:0000313" key="5">
    <source>
        <dbReference type="EMBL" id="SDC65035.1"/>
    </source>
</evidence>
<feature type="domain" description="Type I restriction modification DNA specificity" evidence="4">
    <location>
        <begin position="13"/>
        <end position="165"/>
    </location>
</feature>
<keyword evidence="3" id="KW-0238">DNA-binding</keyword>
<dbReference type="Proteomes" id="UP000199060">
    <property type="component" value="Unassembled WGS sequence"/>
</dbReference>
<dbReference type="Pfam" id="PF01420">
    <property type="entry name" value="Methylase_S"/>
    <property type="match status" value="1"/>
</dbReference>
<dbReference type="PANTHER" id="PTHR30408:SF12">
    <property type="entry name" value="TYPE I RESTRICTION ENZYME MJAVIII SPECIFICITY SUBUNIT"/>
    <property type="match status" value="1"/>
</dbReference>
<gene>
    <name evidence="5" type="ORF">SAMN04488104_100355</name>
</gene>
<evidence type="ECO:0000256" key="2">
    <source>
        <dbReference type="ARBA" id="ARBA00022747"/>
    </source>
</evidence>
<evidence type="ECO:0000259" key="4">
    <source>
        <dbReference type="Pfam" id="PF01420"/>
    </source>
</evidence>
<evidence type="ECO:0000256" key="1">
    <source>
        <dbReference type="ARBA" id="ARBA00010923"/>
    </source>
</evidence>
<dbReference type="AlphaFoldDB" id="A0A1G6NCW9"/>
<evidence type="ECO:0000256" key="3">
    <source>
        <dbReference type="ARBA" id="ARBA00023125"/>
    </source>
</evidence>
<keyword evidence="2" id="KW-0680">Restriction system</keyword>
<dbReference type="EMBL" id="FNAC01000003">
    <property type="protein sequence ID" value="SDC65035.1"/>
    <property type="molecule type" value="Genomic_DNA"/>
</dbReference>
<dbReference type="GO" id="GO:0003677">
    <property type="term" value="F:DNA binding"/>
    <property type="evidence" value="ECO:0007669"/>
    <property type="project" value="UniProtKB-KW"/>
</dbReference>
<dbReference type="STRING" id="686796.SAMN04488104_100355"/>
<sequence>MVGIILRNKLKIQLKKIANIRSGVFFKPYSQGDVMYLQAKDFDKNGKLSSPLFPALKWTDVSEKHLLNSGDVVFAAKGWKNFASVYDNSGLPAVASTSFLVISLVVDYIEPRFLAWWLNSMEIQEFLKGIAKGTSLPSITKAQMEQLEVLILPKKIQEKLIKVYDLSIQEKELQHQIAQLRSQKLEFEIKKALTRYE</sequence>
<dbReference type="CDD" id="cd16961">
    <property type="entry name" value="RMtype1_S_TRD-CR_like"/>
    <property type="match status" value="1"/>
</dbReference>
<dbReference type="InterPro" id="IPR000055">
    <property type="entry name" value="Restrct_endonuc_typeI_TRD"/>
</dbReference>
<comment type="similarity">
    <text evidence="1">Belongs to the type-I restriction system S methylase family.</text>
</comment>
<proteinExistence type="inferred from homology"/>
<protein>
    <submittedName>
        <fullName evidence="5">Type I restriction modification DNA specificity domain-containing protein</fullName>
    </submittedName>
</protein>
<dbReference type="InterPro" id="IPR052021">
    <property type="entry name" value="Type-I_RS_S_subunit"/>
</dbReference>
<name>A0A1G6NCW9_9BACT</name>
<dbReference type="GO" id="GO:0009307">
    <property type="term" value="P:DNA restriction-modification system"/>
    <property type="evidence" value="ECO:0007669"/>
    <property type="project" value="UniProtKB-KW"/>
</dbReference>